<dbReference type="InterPro" id="IPR012865">
    <property type="entry name" value="DUF1642"/>
</dbReference>
<evidence type="ECO:0008006" key="2">
    <source>
        <dbReference type="Google" id="ProtNLM"/>
    </source>
</evidence>
<sequence>MRYNKKEELFDKINGLMINNPYLKENWINMGISEVFKRTENFFNEELVPEVPQYVADWYEENKGNLDYNLWNYIMDWEDTEEDSFKRWVNNSKDAFQTIINMHQFGYNVEKVDLYRVKLIHGGQYLHTETFGDTYFTSEAKSVYSKDKLSNLGFDWVFNCPGIELEEVE</sequence>
<reference evidence="1" key="1">
    <citation type="journal article" date="2021" name="Proc. Natl. Acad. Sci. U.S.A.">
        <title>A Catalog of Tens of Thousands of Viruses from Human Metagenomes Reveals Hidden Associations with Chronic Diseases.</title>
        <authorList>
            <person name="Tisza M.J."/>
            <person name="Buck C.B."/>
        </authorList>
    </citation>
    <scope>NUCLEOTIDE SEQUENCE</scope>
    <source>
        <strain evidence="1">CtzSN25</strain>
    </source>
</reference>
<name>A0A8S5QVM4_9CAUD</name>
<accession>A0A8S5QVM4</accession>
<organism evidence="1">
    <name type="scientific">Siphoviridae sp. ctzSN25</name>
    <dbReference type="NCBI Taxonomy" id="2826529"/>
    <lineage>
        <taxon>Viruses</taxon>
        <taxon>Duplodnaviria</taxon>
        <taxon>Heunggongvirae</taxon>
        <taxon>Uroviricota</taxon>
        <taxon>Caudoviricetes</taxon>
    </lineage>
</organism>
<evidence type="ECO:0000313" key="1">
    <source>
        <dbReference type="EMBL" id="DAE22915.1"/>
    </source>
</evidence>
<dbReference type="EMBL" id="BK015743">
    <property type="protein sequence ID" value="DAE22915.1"/>
    <property type="molecule type" value="Genomic_DNA"/>
</dbReference>
<dbReference type="Pfam" id="PF07852">
    <property type="entry name" value="DUF1642"/>
    <property type="match status" value="1"/>
</dbReference>
<proteinExistence type="predicted"/>
<protein>
    <recommendedName>
        <fullName evidence="2">Phage protein</fullName>
    </recommendedName>
</protein>